<proteinExistence type="predicted"/>
<sequence length="108" mass="12434">MLVLVLVLRRLLRLLVLELIDMCVRMVRWMLMMHRVLVLLVLLLLVLLLLLVVVVTPSKAGALEMEKEKEARTSGKVEHDGLAEKGQRRLVFGSLSKEEDEEKRFALM</sequence>
<accession>A0A182IQ77</accession>
<feature type="compositionally biased region" description="Basic and acidic residues" evidence="1">
    <location>
        <begin position="64"/>
        <end position="82"/>
    </location>
</feature>
<evidence type="ECO:0000256" key="1">
    <source>
        <dbReference type="SAM" id="MobiDB-lite"/>
    </source>
</evidence>
<dbReference type="AlphaFoldDB" id="A0A182IQ77"/>
<dbReference type="VEuPathDB" id="VectorBase:AATE003380"/>
<feature type="region of interest" description="Disordered" evidence="1">
    <location>
        <begin position="63"/>
        <end position="82"/>
    </location>
</feature>
<reference evidence="2" key="1">
    <citation type="submission" date="2022-08" db="UniProtKB">
        <authorList>
            <consortium name="EnsemblMetazoa"/>
        </authorList>
    </citation>
    <scope>IDENTIFICATION</scope>
    <source>
        <strain evidence="2">EBRO</strain>
    </source>
</reference>
<evidence type="ECO:0000313" key="2">
    <source>
        <dbReference type="EnsemblMetazoa" id="AATE003380-PA.1"/>
    </source>
</evidence>
<name>A0A182IQ77_ANOAO</name>
<dbReference type="EnsemblMetazoa" id="AATE003380-RA">
    <property type="protein sequence ID" value="AATE003380-PA.1"/>
    <property type="gene ID" value="AATE003380"/>
</dbReference>
<organism evidence="2">
    <name type="scientific">Anopheles atroparvus</name>
    <name type="common">European mosquito</name>
    <dbReference type="NCBI Taxonomy" id="41427"/>
    <lineage>
        <taxon>Eukaryota</taxon>
        <taxon>Metazoa</taxon>
        <taxon>Ecdysozoa</taxon>
        <taxon>Arthropoda</taxon>
        <taxon>Hexapoda</taxon>
        <taxon>Insecta</taxon>
        <taxon>Pterygota</taxon>
        <taxon>Neoptera</taxon>
        <taxon>Endopterygota</taxon>
        <taxon>Diptera</taxon>
        <taxon>Nematocera</taxon>
        <taxon>Culicoidea</taxon>
        <taxon>Culicidae</taxon>
        <taxon>Anophelinae</taxon>
        <taxon>Anopheles</taxon>
    </lineage>
</organism>
<protein>
    <submittedName>
        <fullName evidence="2">Uncharacterized protein</fullName>
    </submittedName>
</protein>